<gene>
    <name evidence="2" type="ORF">K443DRAFT_677542</name>
</gene>
<reference evidence="3" key="2">
    <citation type="submission" date="2015-01" db="EMBL/GenBank/DDBJ databases">
        <title>Evolutionary Origins and Diversification of the Mycorrhizal Mutualists.</title>
        <authorList>
            <consortium name="DOE Joint Genome Institute"/>
            <consortium name="Mycorrhizal Genomics Consortium"/>
            <person name="Kohler A."/>
            <person name="Kuo A."/>
            <person name="Nagy L.G."/>
            <person name="Floudas D."/>
            <person name="Copeland A."/>
            <person name="Barry K.W."/>
            <person name="Cichocki N."/>
            <person name="Veneault-Fourrey C."/>
            <person name="LaButti K."/>
            <person name="Lindquist E.A."/>
            <person name="Lipzen A."/>
            <person name="Lundell T."/>
            <person name="Morin E."/>
            <person name="Murat C."/>
            <person name="Riley R."/>
            <person name="Ohm R."/>
            <person name="Sun H."/>
            <person name="Tunlid A."/>
            <person name="Henrissat B."/>
            <person name="Grigoriev I.V."/>
            <person name="Hibbett D.S."/>
            <person name="Martin F."/>
        </authorList>
    </citation>
    <scope>NUCLEOTIDE SEQUENCE [LARGE SCALE GENOMIC DNA]</scope>
    <source>
        <strain evidence="3">LaAM-08-1</strain>
    </source>
</reference>
<evidence type="ECO:0000256" key="1">
    <source>
        <dbReference type="SAM" id="MobiDB-lite"/>
    </source>
</evidence>
<name>A0A0C9Y304_9AGAR</name>
<dbReference type="EMBL" id="KN838592">
    <property type="protein sequence ID" value="KIK02468.1"/>
    <property type="molecule type" value="Genomic_DNA"/>
</dbReference>
<proteinExistence type="predicted"/>
<organism evidence="2 3">
    <name type="scientific">Laccaria amethystina LaAM-08-1</name>
    <dbReference type="NCBI Taxonomy" id="1095629"/>
    <lineage>
        <taxon>Eukaryota</taxon>
        <taxon>Fungi</taxon>
        <taxon>Dikarya</taxon>
        <taxon>Basidiomycota</taxon>
        <taxon>Agaricomycotina</taxon>
        <taxon>Agaricomycetes</taxon>
        <taxon>Agaricomycetidae</taxon>
        <taxon>Agaricales</taxon>
        <taxon>Agaricineae</taxon>
        <taxon>Hydnangiaceae</taxon>
        <taxon>Laccaria</taxon>
    </lineage>
</organism>
<evidence type="ECO:0000313" key="3">
    <source>
        <dbReference type="Proteomes" id="UP000054477"/>
    </source>
</evidence>
<evidence type="ECO:0000313" key="2">
    <source>
        <dbReference type="EMBL" id="KIK02468.1"/>
    </source>
</evidence>
<feature type="compositionally biased region" description="Low complexity" evidence="1">
    <location>
        <begin position="240"/>
        <end position="256"/>
    </location>
</feature>
<sequence>MSQTTLTTHPFPAISITSPTPPRPLAHYAADTLGTPSSQSSSSTQPPLYRLLYRGALSLPDSHLLLEGLTFAAKLDDTPSNHHTFNLLQNPLALALESMRGRPTLRLMGVVHLRDVYVDESGGVELDIHPHATLTRIYLENAFCLSPFPPPSSSSKSTKSEIGIKVALGDSNGPETTQIVIYASLAPQSLLTPNNQRTIKLIVGRLTTHPPVQQYLRLPRPDDPIPRKPPIMFGRDPKKTGSLTLVGTSSSSSSTSRELKRVASGSVVGAAKRQKLMRVGSVADLGSGVRLGGGETGVGQLFKIPELPIKHAAKPKSKGKEKADVFGDVEEVTRVGVESKSKGKKKVEDNEDPAAVSERANKNLIKKATIAYLARTKDPTRDNALIDKQHPEFKEFYGFVYRGVGYALRAKMKLGTVDCELVDRLVGTHVRMYLDGCGGFLDHVP</sequence>
<dbReference type="OrthoDB" id="5599874at2759"/>
<evidence type="ECO:0008006" key="4">
    <source>
        <dbReference type="Google" id="ProtNLM"/>
    </source>
</evidence>
<dbReference type="Proteomes" id="UP000054477">
    <property type="component" value="Unassembled WGS sequence"/>
</dbReference>
<feature type="region of interest" description="Disordered" evidence="1">
    <location>
        <begin position="1"/>
        <end position="45"/>
    </location>
</feature>
<dbReference type="AlphaFoldDB" id="A0A0C9Y304"/>
<feature type="compositionally biased region" description="Low complexity" evidence="1">
    <location>
        <begin position="35"/>
        <end position="45"/>
    </location>
</feature>
<dbReference type="HOGENOM" id="CLU_037886_0_0_1"/>
<reference evidence="2 3" key="1">
    <citation type="submission" date="2014-04" db="EMBL/GenBank/DDBJ databases">
        <authorList>
            <consortium name="DOE Joint Genome Institute"/>
            <person name="Kuo A."/>
            <person name="Kohler A."/>
            <person name="Nagy L.G."/>
            <person name="Floudas D."/>
            <person name="Copeland A."/>
            <person name="Barry K.W."/>
            <person name="Cichocki N."/>
            <person name="Veneault-Fourrey C."/>
            <person name="LaButti K."/>
            <person name="Lindquist E.A."/>
            <person name="Lipzen A."/>
            <person name="Lundell T."/>
            <person name="Morin E."/>
            <person name="Murat C."/>
            <person name="Sun H."/>
            <person name="Tunlid A."/>
            <person name="Henrissat B."/>
            <person name="Grigoriev I.V."/>
            <person name="Hibbett D.S."/>
            <person name="Martin F."/>
            <person name="Nordberg H.P."/>
            <person name="Cantor M.N."/>
            <person name="Hua S.X."/>
        </authorList>
    </citation>
    <scope>NUCLEOTIDE SEQUENCE [LARGE SCALE GENOMIC DNA]</scope>
    <source>
        <strain evidence="2 3">LaAM-08-1</strain>
    </source>
</reference>
<accession>A0A0C9Y304</accession>
<feature type="region of interest" description="Disordered" evidence="1">
    <location>
        <begin position="214"/>
        <end position="258"/>
    </location>
</feature>
<keyword evidence="3" id="KW-1185">Reference proteome</keyword>
<protein>
    <recommendedName>
        <fullName evidence="4">Sld7 C-terminal domain-containing protein</fullName>
    </recommendedName>
</protein>